<gene>
    <name evidence="2" type="ORF">PPERSA_06219</name>
</gene>
<sequence length="729" mass="83202">MNKYLSFLLLLSLIIGPSLYYLKTQELQQVQLTQQRTITSRSFFKGNNNNSNNGNLLQASEEEFLPPVLTYGIRYNSELDQLANDVKDQQTANNIQIVAQCFVQTKFLEAENLLEVAVQYTSIEKNLLSNESEDFEGNLSLEEDGEFYFDEVGDDGEFLEQLYDFEGDAEQVEVTQRQNPFFVLLVEFDSGKIIKLLRENAYDEDQNLNWITQQLVNDLFPDARQIAYEHAQVEKDNLGEVLVEYKEIILNDQQVLLTRDYDSEDIIQEYVHDVKSPQFEYDRQVLLSQESGVVEAGSAAFDISLGKEEQILTLDENGEPEQEDVNFGGELKGKVVQDFWKIEDSEQYTSIQMQEIAQSIVNYRNEAEFVNTFLASHEHSGVILGDGEQEKFEIVDIDVEDEVEIIEVYGDDIEGDEYDNFIQNQDNQNNELLQISPQQKRNLAVNGKIYQQKTLSKIKVFGSSVKVDMVYYGNTERNNISLDVKVNNKVVSKIFNVSFNQCLAEQSDIQNQNQDYTLFKAYYPVFGIVTINVSAKARFQYGFQTYTDGKNGNCQINFKPWLKTALYADGRASLAGVISAGIYAQGNFIDSSLTLTAGVTPQKTYSKLTGNFKAFSVEIGLTYTKISCSLKNLRKLEAGENELEEIQPKVSSSRKLGFFKKLKKLKNKFKKVVKKASKFAKKVTNGIAKVAKTIYNLKNVCTKNQGYKQLYKNSSRKITKTFFNESFQY</sequence>
<accession>A0A0V0R0I3</accession>
<evidence type="ECO:0008006" key="4">
    <source>
        <dbReference type="Google" id="ProtNLM"/>
    </source>
</evidence>
<name>A0A0V0R0I3_PSEPJ</name>
<keyword evidence="3" id="KW-1185">Reference proteome</keyword>
<dbReference type="InParanoid" id="A0A0V0R0I3"/>
<proteinExistence type="predicted"/>
<evidence type="ECO:0000256" key="1">
    <source>
        <dbReference type="SAM" id="SignalP"/>
    </source>
</evidence>
<feature type="signal peptide" evidence="1">
    <location>
        <begin position="1"/>
        <end position="20"/>
    </location>
</feature>
<reference evidence="2 3" key="1">
    <citation type="journal article" date="2015" name="Sci. Rep.">
        <title>Genome of the facultative scuticociliatosis pathogen Pseudocohnilembus persalinus provides insight into its virulence through horizontal gene transfer.</title>
        <authorList>
            <person name="Xiong J."/>
            <person name="Wang G."/>
            <person name="Cheng J."/>
            <person name="Tian M."/>
            <person name="Pan X."/>
            <person name="Warren A."/>
            <person name="Jiang C."/>
            <person name="Yuan D."/>
            <person name="Miao W."/>
        </authorList>
    </citation>
    <scope>NUCLEOTIDE SEQUENCE [LARGE SCALE GENOMIC DNA]</scope>
    <source>
        <strain evidence="2">36N120E</strain>
    </source>
</reference>
<keyword evidence="1" id="KW-0732">Signal</keyword>
<comment type="caution">
    <text evidence="2">The sequence shown here is derived from an EMBL/GenBank/DDBJ whole genome shotgun (WGS) entry which is preliminary data.</text>
</comment>
<feature type="chain" id="PRO_5006867646" description="Transmembrane protein" evidence="1">
    <location>
        <begin position="21"/>
        <end position="729"/>
    </location>
</feature>
<dbReference type="EMBL" id="LDAU01000076">
    <property type="protein sequence ID" value="KRX08041.1"/>
    <property type="molecule type" value="Genomic_DNA"/>
</dbReference>
<dbReference type="Proteomes" id="UP000054937">
    <property type="component" value="Unassembled WGS sequence"/>
</dbReference>
<organism evidence="2 3">
    <name type="scientific">Pseudocohnilembus persalinus</name>
    <name type="common">Ciliate</name>
    <dbReference type="NCBI Taxonomy" id="266149"/>
    <lineage>
        <taxon>Eukaryota</taxon>
        <taxon>Sar</taxon>
        <taxon>Alveolata</taxon>
        <taxon>Ciliophora</taxon>
        <taxon>Intramacronucleata</taxon>
        <taxon>Oligohymenophorea</taxon>
        <taxon>Scuticociliatia</taxon>
        <taxon>Philasterida</taxon>
        <taxon>Pseudocohnilembidae</taxon>
        <taxon>Pseudocohnilembus</taxon>
    </lineage>
</organism>
<evidence type="ECO:0000313" key="3">
    <source>
        <dbReference type="Proteomes" id="UP000054937"/>
    </source>
</evidence>
<protein>
    <recommendedName>
        <fullName evidence="4">Transmembrane protein</fullName>
    </recommendedName>
</protein>
<evidence type="ECO:0000313" key="2">
    <source>
        <dbReference type="EMBL" id="KRX08041.1"/>
    </source>
</evidence>
<dbReference type="AlphaFoldDB" id="A0A0V0R0I3"/>